<keyword evidence="1" id="KW-0472">Membrane</keyword>
<comment type="caution">
    <text evidence="2">The sequence shown here is derived from an EMBL/GenBank/DDBJ whole genome shotgun (WGS) entry which is preliminary data.</text>
</comment>
<proteinExistence type="predicted"/>
<evidence type="ECO:0000313" key="3">
    <source>
        <dbReference type="Proteomes" id="UP000009886"/>
    </source>
</evidence>
<name>K9FU03_PEND1</name>
<gene>
    <name evidence="2" type="ORF">PDIP_86540</name>
</gene>
<keyword evidence="1" id="KW-1133">Transmembrane helix</keyword>
<feature type="transmembrane region" description="Helical" evidence="1">
    <location>
        <begin position="50"/>
        <end position="69"/>
    </location>
</feature>
<reference evidence="3" key="1">
    <citation type="journal article" date="2012" name="BMC Genomics">
        <title>Genome sequence of the necrotrophic fungus Penicillium digitatum, the main postharvest pathogen of citrus.</title>
        <authorList>
            <person name="Marcet-Houben M."/>
            <person name="Ballester A.-R."/>
            <person name="de la Fuente B."/>
            <person name="Harries E."/>
            <person name="Marcos J.F."/>
            <person name="Gonzalez-Candelas L."/>
            <person name="Gabaldon T."/>
        </authorList>
    </citation>
    <scope>NUCLEOTIDE SEQUENCE [LARGE SCALE GENOMIC DNA]</scope>
    <source>
        <strain evidence="3">Pd1 / CECT 20795</strain>
    </source>
</reference>
<accession>K9FU03</accession>
<sequence>MNCEEVQKVGTALTILNPVENHHAAHLVLVPQSNIHLRDPRIWPINRNSVILAVVCLAFFSSAIVSLTGQLNLADQENLSNKMELEQSYANSAALAGMAAGPLLFAPMSHMLGRSPVIF</sequence>
<keyword evidence="1" id="KW-0812">Transmembrane</keyword>
<evidence type="ECO:0000313" key="2">
    <source>
        <dbReference type="EMBL" id="EKV04566.1"/>
    </source>
</evidence>
<dbReference type="Proteomes" id="UP000009886">
    <property type="component" value="Unassembled WGS sequence"/>
</dbReference>
<feature type="transmembrane region" description="Helical" evidence="1">
    <location>
        <begin position="89"/>
        <end position="106"/>
    </location>
</feature>
<organism evidence="2 3">
    <name type="scientific">Penicillium digitatum (strain Pd1 / CECT 20795)</name>
    <name type="common">Green mold</name>
    <dbReference type="NCBI Taxonomy" id="1170230"/>
    <lineage>
        <taxon>Eukaryota</taxon>
        <taxon>Fungi</taxon>
        <taxon>Dikarya</taxon>
        <taxon>Ascomycota</taxon>
        <taxon>Pezizomycotina</taxon>
        <taxon>Eurotiomycetes</taxon>
        <taxon>Eurotiomycetidae</taxon>
        <taxon>Eurotiales</taxon>
        <taxon>Aspergillaceae</taxon>
        <taxon>Penicillium</taxon>
    </lineage>
</organism>
<dbReference type="KEGG" id="pdp:PDIP_86540"/>
<protein>
    <submittedName>
        <fullName evidence="2">Uncharacterized protein</fullName>
    </submittedName>
</protein>
<evidence type="ECO:0000256" key="1">
    <source>
        <dbReference type="SAM" id="Phobius"/>
    </source>
</evidence>
<dbReference type="AlphaFoldDB" id="K9FU03"/>
<dbReference type="VEuPathDB" id="FungiDB:PDIP_86540"/>
<dbReference type="EMBL" id="AKCU01000528">
    <property type="protein sequence ID" value="EKV04566.1"/>
    <property type="molecule type" value="Genomic_DNA"/>
</dbReference>
<dbReference type="HOGENOM" id="CLU_2062273_0_0_1"/>
<dbReference type="OrthoDB" id="2533084at2759"/>